<name>A0AAD8QUD7_LOLMU</name>
<dbReference type="Proteomes" id="UP001231189">
    <property type="component" value="Unassembled WGS sequence"/>
</dbReference>
<feature type="signal peptide" evidence="1">
    <location>
        <begin position="1"/>
        <end position="28"/>
    </location>
</feature>
<proteinExistence type="predicted"/>
<dbReference type="AlphaFoldDB" id="A0AAD8QUD7"/>
<evidence type="ECO:0000313" key="2">
    <source>
        <dbReference type="EMBL" id="KAK1608199.1"/>
    </source>
</evidence>
<accession>A0AAD8QUD7</accession>
<organism evidence="2 3">
    <name type="scientific">Lolium multiflorum</name>
    <name type="common">Italian ryegrass</name>
    <name type="synonym">Lolium perenne subsp. multiflorum</name>
    <dbReference type="NCBI Taxonomy" id="4521"/>
    <lineage>
        <taxon>Eukaryota</taxon>
        <taxon>Viridiplantae</taxon>
        <taxon>Streptophyta</taxon>
        <taxon>Embryophyta</taxon>
        <taxon>Tracheophyta</taxon>
        <taxon>Spermatophyta</taxon>
        <taxon>Magnoliopsida</taxon>
        <taxon>Liliopsida</taxon>
        <taxon>Poales</taxon>
        <taxon>Poaceae</taxon>
        <taxon>BOP clade</taxon>
        <taxon>Pooideae</taxon>
        <taxon>Poodae</taxon>
        <taxon>Poeae</taxon>
        <taxon>Poeae Chloroplast Group 2 (Poeae type)</taxon>
        <taxon>Loliodinae</taxon>
        <taxon>Loliinae</taxon>
        <taxon>Lolium</taxon>
    </lineage>
</organism>
<comment type="caution">
    <text evidence="2">The sequence shown here is derived from an EMBL/GenBank/DDBJ whole genome shotgun (WGS) entry which is preliminary data.</text>
</comment>
<evidence type="ECO:0000256" key="1">
    <source>
        <dbReference type="SAM" id="SignalP"/>
    </source>
</evidence>
<feature type="chain" id="PRO_5042095357" description="Alpha/beta hydrolase fold-3 domain-containing protein" evidence="1">
    <location>
        <begin position="29"/>
        <end position="96"/>
    </location>
</feature>
<gene>
    <name evidence="2" type="ORF">QYE76_031872</name>
</gene>
<reference evidence="2" key="1">
    <citation type="submission" date="2023-07" db="EMBL/GenBank/DDBJ databases">
        <title>A chromosome-level genome assembly of Lolium multiflorum.</title>
        <authorList>
            <person name="Chen Y."/>
            <person name="Copetti D."/>
            <person name="Kolliker R."/>
            <person name="Studer B."/>
        </authorList>
    </citation>
    <scope>NUCLEOTIDE SEQUENCE</scope>
    <source>
        <strain evidence="2">02402/16</strain>
        <tissue evidence="2">Leaf</tissue>
    </source>
</reference>
<dbReference type="InterPro" id="IPR029058">
    <property type="entry name" value="AB_hydrolase_fold"/>
</dbReference>
<sequence length="96" mass="10540">MAAARRLPCDPLHCCTWILTAVMSAVLARDVVVARTTGVWERLYAPVAAAWKVLVVVYCHGGGFCVGSARTACVVMSVDYRLEPEFTSISLWFFSL</sequence>
<dbReference type="EMBL" id="JAUUTY010000007">
    <property type="protein sequence ID" value="KAK1608199.1"/>
    <property type="molecule type" value="Genomic_DNA"/>
</dbReference>
<evidence type="ECO:0000313" key="3">
    <source>
        <dbReference type="Proteomes" id="UP001231189"/>
    </source>
</evidence>
<protein>
    <recommendedName>
        <fullName evidence="4">Alpha/beta hydrolase fold-3 domain-containing protein</fullName>
    </recommendedName>
</protein>
<keyword evidence="3" id="KW-1185">Reference proteome</keyword>
<evidence type="ECO:0008006" key="4">
    <source>
        <dbReference type="Google" id="ProtNLM"/>
    </source>
</evidence>
<keyword evidence="1" id="KW-0732">Signal</keyword>
<dbReference type="Gene3D" id="3.40.50.1820">
    <property type="entry name" value="alpha/beta hydrolase"/>
    <property type="match status" value="1"/>
</dbReference>
<dbReference type="SUPFAM" id="SSF53474">
    <property type="entry name" value="alpha/beta-Hydrolases"/>
    <property type="match status" value="1"/>
</dbReference>